<reference evidence="3 4" key="1">
    <citation type="submission" date="2018-01" db="EMBL/GenBank/DDBJ databases">
        <title>Glutamicibacter soli strain NHPC-3 Whole genome sequence and assembly.</title>
        <authorList>
            <person name="Choudhury P."/>
            <person name="Gupta D."/>
            <person name="Sengupta K."/>
            <person name="Jawed A."/>
            <person name="Sultana N."/>
            <person name="Saha P."/>
        </authorList>
    </citation>
    <scope>NUCLEOTIDE SEQUENCE [LARGE SCALE GENOMIC DNA]</scope>
    <source>
        <strain evidence="3 4">NHPC-3</strain>
    </source>
</reference>
<gene>
    <name evidence="3" type="ORF">C1H84_14310</name>
</gene>
<keyword evidence="1" id="KW-0808">Transferase</keyword>
<dbReference type="AlphaFoldDB" id="A0A365YA81"/>
<dbReference type="SUPFAM" id="SSF53756">
    <property type="entry name" value="UDP-Glycosyltransferase/glycogen phosphorylase"/>
    <property type="match status" value="1"/>
</dbReference>
<accession>A0A365YA81</accession>
<dbReference type="Gene3D" id="3.40.50.2000">
    <property type="entry name" value="Glycogen Phosphorylase B"/>
    <property type="match status" value="2"/>
</dbReference>
<keyword evidence="4" id="KW-1185">Reference proteome</keyword>
<feature type="domain" description="Glycosyl transferase family 1" evidence="2">
    <location>
        <begin position="210"/>
        <end position="368"/>
    </location>
</feature>
<proteinExistence type="predicted"/>
<protein>
    <recommendedName>
        <fullName evidence="2">Glycosyl transferase family 1 domain-containing protein</fullName>
    </recommendedName>
</protein>
<name>A0A365YA81_9MICC</name>
<evidence type="ECO:0000256" key="1">
    <source>
        <dbReference type="ARBA" id="ARBA00022679"/>
    </source>
</evidence>
<evidence type="ECO:0000313" key="4">
    <source>
        <dbReference type="Proteomes" id="UP000252167"/>
    </source>
</evidence>
<organism evidence="3 4">
    <name type="scientific">Glutamicibacter soli</name>
    <dbReference type="NCBI Taxonomy" id="453836"/>
    <lineage>
        <taxon>Bacteria</taxon>
        <taxon>Bacillati</taxon>
        <taxon>Actinomycetota</taxon>
        <taxon>Actinomycetes</taxon>
        <taxon>Micrococcales</taxon>
        <taxon>Micrococcaceae</taxon>
        <taxon>Glutamicibacter</taxon>
    </lineage>
</organism>
<comment type="caution">
    <text evidence="3">The sequence shown here is derived from an EMBL/GenBank/DDBJ whole genome shotgun (WGS) entry which is preliminary data.</text>
</comment>
<evidence type="ECO:0000259" key="2">
    <source>
        <dbReference type="Pfam" id="PF00534"/>
    </source>
</evidence>
<dbReference type="InterPro" id="IPR001296">
    <property type="entry name" value="Glyco_trans_1"/>
</dbReference>
<dbReference type="Pfam" id="PF00534">
    <property type="entry name" value="Glycos_transf_1"/>
    <property type="match status" value="1"/>
</dbReference>
<dbReference type="GO" id="GO:0016757">
    <property type="term" value="F:glycosyltransferase activity"/>
    <property type="evidence" value="ECO:0007669"/>
    <property type="project" value="InterPro"/>
</dbReference>
<sequence>MGIIVNLPFKRVVLMSNQVDRLGGVSRFIERVSSEFLRRGFLVEIIGVNPTPKDELVEVNRPAEMLVDCLWDEHAPENWTLNRRRDRLNPFRRRRNARRHELRSNGCRKLSKKLVEWGPETVILCTQVFGMEHLIEAGYDPLDRSLPRVIGQYHGSYEMCVQTGDLRRVLKNYKDVDRFVCLTADDAALFTRAGLNNVSWLPNPVADPSTVVQERENTFVTLGRYDKQKSLHYVVKAWESVYSNLPDWKVELYGEGPLGASLQEMIDDLKLPRIRLMGKTDMVGEVLSSSKVHLLSSQYEGLPIAIVEASLAGVPTISFDCAPGIRDLIIDSESGIVVRQNNVSEFAASMEKLALEPETLAQYSDRGRMHAQQYLPSAISSKWITLFNDLQR</sequence>
<dbReference type="Proteomes" id="UP000252167">
    <property type="component" value="Unassembled WGS sequence"/>
</dbReference>
<evidence type="ECO:0000313" key="3">
    <source>
        <dbReference type="EMBL" id="RBL99595.1"/>
    </source>
</evidence>
<dbReference type="PANTHER" id="PTHR12526:SF630">
    <property type="entry name" value="GLYCOSYLTRANSFERASE"/>
    <property type="match status" value="1"/>
</dbReference>
<dbReference type="EMBL" id="POAF01000007">
    <property type="protein sequence ID" value="RBL99595.1"/>
    <property type="molecule type" value="Genomic_DNA"/>
</dbReference>
<dbReference type="PANTHER" id="PTHR12526">
    <property type="entry name" value="GLYCOSYLTRANSFERASE"/>
    <property type="match status" value="1"/>
</dbReference>